<feature type="region of interest" description="Disordered" evidence="1">
    <location>
        <begin position="1"/>
        <end position="21"/>
    </location>
</feature>
<reference evidence="3" key="1">
    <citation type="journal article" date="2019" name="Int. J. Syst. Evol. Microbiol.">
        <title>The Global Catalogue of Microorganisms (GCM) 10K type strain sequencing project: providing services to taxonomists for standard genome sequencing and annotation.</title>
        <authorList>
            <consortium name="The Broad Institute Genomics Platform"/>
            <consortium name="The Broad Institute Genome Sequencing Center for Infectious Disease"/>
            <person name="Wu L."/>
            <person name="Ma J."/>
        </authorList>
    </citation>
    <scope>NUCLEOTIDE SEQUENCE [LARGE SCALE GENOMIC DNA]</scope>
    <source>
        <strain evidence="3">CCM 7640</strain>
    </source>
</reference>
<evidence type="ECO:0008006" key="4">
    <source>
        <dbReference type="Google" id="ProtNLM"/>
    </source>
</evidence>
<accession>A0ABQ1RNZ6</accession>
<sequence>MPSILTDTPPDRTTTTTTTDELLDIYEASEIRNAQGARRFGSVHTIRRRVKDGSLPHTRIGSKYYVRRSALEPLATRKSQADAPSALIAELEVAVNRVLASSGPLSDEQCARIAARLKGMVA</sequence>
<comment type="caution">
    <text evidence="2">The sequence shown here is derived from an EMBL/GenBank/DDBJ whole genome shotgun (WGS) entry which is preliminary data.</text>
</comment>
<dbReference type="RefSeq" id="WP_188436432.1">
    <property type="nucleotide sequence ID" value="NZ_BMCM01000003.1"/>
</dbReference>
<organism evidence="2 3">
    <name type="scientific">Microbacterium murale</name>
    <dbReference type="NCBI Taxonomy" id="1081040"/>
    <lineage>
        <taxon>Bacteria</taxon>
        <taxon>Bacillati</taxon>
        <taxon>Actinomycetota</taxon>
        <taxon>Actinomycetes</taxon>
        <taxon>Micrococcales</taxon>
        <taxon>Microbacteriaceae</taxon>
        <taxon>Microbacterium</taxon>
    </lineage>
</organism>
<evidence type="ECO:0000256" key="1">
    <source>
        <dbReference type="SAM" id="MobiDB-lite"/>
    </source>
</evidence>
<dbReference type="Proteomes" id="UP000629365">
    <property type="component" value="Unassembled WGS sequence"/>
</dbReference>
<proteinExistence type="predicted"/>
<feature type="compositionally biased region" description="Low complexity" evidence="1">
    <location>
        <begin position="1"/>
        <end position="20"/>
    </location>
</feature>
<dbReference type="EMBL" id="BMCM01000003">
    <property type="protein sequence ID" value="GGD76951.1"/>
    <property type="molecule type" value="Genomic_DNA"/>
</dbReference>
<gene>
    <name evidence="2" type="ORF">GCM10007269_19880</name>
</gene>
<evidence type="ECO:0000313" key="2">
    <source>
        <dbReference type="EMBL" id="GGD76951.1"/>
    </source>
</evidence>
<name>A0ABQ1RNZ6_9MICO</name>
<keyword evidence="3" id="KW-1185">Reference proteome</keyword>
<protein>
    <recommendedName>
        <fullName evidence="4">Helix-turn-helix domain-containing protein</fullName>
    </recommendedName>
</protein>
<evidence type="ECO:0000313" key="3">
    <source>
        <dbReference type="Proteomes" id="UP000629365"/>
    </source>
</evidence>